<dbReference type="EC" id="7.1.1.-" evidence="2"/>
<dbReference type="AlphaFoldDB" id="A0A511RIN0"/>
<comment type="function">
    <text evidence="2">NDH-1 shuttles electrons from NADH, via FMN and iron-sulfur (Fe-S) centers, to quinones in the respiratory chain. Couples the redox reaction to proton translocation (for every two electrons transferred, four hydrogen ions are translocated across the cytoplasmic membrane), and thus conserves the redox energy in a proton gradient.</text>
</comment>
<evidence type="ECO:0000313" key="4">
    <source>
        <dbReference type="Proteomes" id="UP000321827"/>
    </source>
</evidence>
<feature type="transmembrane region" description="Helical" evidence="2">
    <location>
        <begin position="6"/>
        <end position="22"/>
    </location>
</feature>
<dbReference type="GO" id="GO:0048038">
    <property type="term" value="F:quinone binding"/>
    <property type="evidence" value="ECO:0007669"/>
    <property type="project" value="UniProtKB-UniRule"/>
</dbReference>
<name>A0A511RIN0_9DEIN</name>
<keyword evidence="2" id="KW-1133">Transmembrane helix</keyword>
<dbReference type="PANTHER" id="PTHR33269">
    <property type="entry name" value="NADH-UBIQUINONE OXIDOREDUCTASE CHAIN 6"/>
    <property type="match status" value="1"/>
</dbReference>
<dbReference type="InterPro" id="IPR042106">
    <property type="entry name" value="Nuo/plastoQ_OxRdtase_6_NuoJ"/>
</dbReference>
<comment type="caution">
    <text evidence="3">The sequence shown here is derived from an EMBL/GenBank/DDBJ whole genome shotgun (WGS) entry which is preliminary data.</text>
</comment>
<feature type="transmembrane region" description="Helical" evidence="2">
    <location>
        <begin position="29"/>
        <end position="46"/>
    </location>
</feature>
<dbReference type="Proteomes" id="UP000321827">
    <property type="component" value="Unassembled WGS sequence"/>
</dbReference>
<feature type="transmembrane region" description="Helical" evidence="2">
    <location>
        <begin position="52"/>
        <end position="75"/>
    </location>
</feature>
<reference evidence="3 4" key="1">
    <citation type="submission" date="2019-07" db="EMBL/GenBank/DDBJ databases">
        <title>Whole genome shotgun sequence of Oceanithermus desulfurans NBRC 100063.</title>
        <authorList>
            <person name="Hosoyama A."/>
            <person name="Uohara A."/>
            <person name="Ohji S."/>
            <person name="Ichikawa N."/>
        </authorList>
    </citation>
    <scope>NUCLEOTIDE SEQUENCE [LARGE SCALE GENOMIC DNA]</scope>
    <source>
        <strain evidence="3 4">NBRC 100063</strain>
    </source>
</reference>
<dbReference type="GO" id="GO:0008137">
    <property type="term" value="F:NADH dehydrogenase (ubiquinone) activity"/>
    <property type="evidence" value="ECO:0007669"/>
    <property type="project" value="UniProtKB-UniRule"/>
</dbReference>
<feature type="transmembrane region" description="Helical" evidence="2">
    <location>
        <begin position="138"/>
        <end position="160"/>
    </location>
</feature>
<accession>A0A511RIN0</accession>
<dbReference type="PANTHER" id="PTHR33269:SF17">
    <property type="entry name" value="NADH-UBIQUINONE OXIDOREDUCTASE CHAIN 6"/>
    <property type="match status" value="1"/>
</dbReference>
<keyword evidence="2" id="KW-1003">Cell membrane</keyword>
<keyword evidence="2" id="KW-0472">Membrane</keyword>
<gene>
    <name evidence="3" type="primary">nqo10</name>
    <name evidence="3" type="ORF">ODE01S_09380</name>
</gene>
<dbReference type="RefSeq" id="WP_147146379.1">
    <property type="nucleotide sequence ID" value="NZ_BJXN01000005.1"/>
</dbReference>
<evidence type="ECO:0000256" key="1">
    <source>
        <dbReference type="ARBA" id="ARBA00005698"/>
    </source>
</evidence>
<dbReference type="OrthoDB" id="32930at2"/>
<comment type="subcellular location">
    <subcellularLocation>
        <location evidence="2">Cell membrane</location>
        <topology evidence="2">Multi-pass membrane protein</topology>
    </subcellularLocation>
</comment>
<dbReference type="EMBL" id="BJXN01000005">
    <property type="protein sequence ID" value="GEM89504.1"/>
    <property type="molecule type" value="Genomic_DNA"/>
</dbReference>
<comment type="catalytic activity">
    <reaction evidence="2">
        <text>a quinone + NADH + 5 H(+)(in) = a quinol + NAD(+) + 4 H(+)(out)</text>
        <dbReference type="Rhea" id="RHEA:57888"/>
        <dbReference type="ChEBI" id="CHEBI:15378"/>
        <dbReference type="ChEBI" id="CHEBI:24646"/>
        <dbReference type="ChEBI" id="CHEBI:57540"/>
        <dbReference type="ChEBI" id="CHEBI:57945"/>
        <dbReference type="ChEBI" id="CHEBI:132124"/>
    </reaction>
</comment>
<dbReference type="GO" id="GO:0005886">
    <property type="term" value="C:plasma membrane"/>
    <property type="evidence" value="ECO:0007669"/>
    <property type="project" value="UniProtKB-SubCell"/>
</dbReference>
<protein>
    <recommendedName>
        <fullName evidence="2">NADH-quinone oxidoreductase subunit J</fullName>
        <ecNumber evidence="2">7.1.1.-</ecNumber>
    </recommendedName>
</protein>
<organism evidence="3 4">
    <name type="scientific">Oceanithermus desulfurans NBRC 100063</name>
    <dbReference type="NCBI Taxonomy" id="1227550"/>
    <lineage>
        <taxon>Bacteria</taxon>
        <taxon>Thermotogati</taxon>
        <taxon>Deinococcota</taxon>
        <taxon>Deinococci</taxon>
        <taxon>Thermales</taxon>
        <taxon>Thermaceae</taxon>
        <taxon>Oceanithermus</taxon>
    </lineage>
</organism>
<evidence type="ECO:0000256" key="2">
    <source>
        <dbReference type="RuleBase" id="RU004429"/>
    </source>
</evidence>
<feature type="transmembrane region" description="Helical" evidence="2">
    <location>
        <begin position="87"/>
        <end position="108"/>
    </location>
</feature>
<dbReference type="InterPro" id="IPR001457">
    <property type="entry name" value="NADH_UbQ/plastoQ_OxRdtase_su6"/>
</dbReference>
<dbReference type="Pfam" id="PF00499">
    <property type="entry name" value="Oxidored_q3"/>
    <property type="match status" value="1"/>
</dbReference>
<proteinExistence type="inferred from homology"/>
<sequence length="185" mass="19647">MSAFDLIAGVLLVASALAAVTLKNAVHAGLALVGNFLVLATVYFALEAQFLGWIQIIVYAGAVMVLFLFVIMLLFDAKADVGTGRMPWMRPLAAALAAVFFLALAYAFSGVGPVHPLAEIKLAGGLPGPLGRLLYGPWLYVVLLIAVLLFAATVAAVVLVQPGVRGARKKFQVLERERELGEVDR</sequence>
<keyword evidence="2" id="KW-0812">Transmembrane</keyword>
<comment type="similarity">
    <text evidence="1 2">Belongs to the complex I subunit 6 family.</text>
</comment>
<keyword evidence="2" id="KW-0520">NAD</keyword>
<evidence type="ECO:0000313" key="3">
    <source>
        <dbReference type="EMBL" id="GEM89504.1"/>
    </source>
</evidence>
<keyword evidence="2" id="KW-0874">Quinone</keyword>
<dbReference type="Gene3D" id="1.20.120.1200">
    <property type="entry name" value="NADH-ubiquinone/plastoquinone oxidoreductase chain 6, subunit NuoJ"/>
    <property type="match status" value="1"/>
</dbReference>